<evidence type="ECO:0000256" key="2">
    <source>
        <dbReference type="ARBA" id="ARBA00023125"/>
    </source>
</evidence>
<dbReference type="InterPro" id="IPR020449">
    <property type="entry name" value="Tscrpt_reg_AraC-type_HTH"/>
</dbReference>
<name>A0A1G8A6E6_9VIBR</name>
<dbReference type="PROSITE" id="PS01124">
    <property type="entry name" value="HTH_ARAC_FAMILY_2"/>
    <property type="match status" value="1"/>
</dbReference>
<dbReference type="AlphaFoldDB" id="A0A1G8A6E6"/>
<protein>
    <submittedName>
        <fullName evidence="5">Transcriptional regulator, AraC family</fullName>
    </submittedName>
</protein>
<keyword evidence="6" id="KW-1185">Reference proteome</keyword>
<feature type="domain" description="HTH araC/xylS-type" evidence="4">
    <location>
        <begin position="184"/>
        <end position="280"/>
    </location>
</feature>
<dbReference type="EMBL" id="FNDD01000009">
    <property type="protein sequence ID" value="SDH15960.1"/>
    <property type="molecule type" value="Genomic_DNA"/>
</dbReference>
<dbReference type="PROSITE" id="PS00041">
    <property type="entry name" value="HTH_ARAC_FAMILY_1"/>
    <property type="match status" value="1"/>
</dbReference>
<dbReference type="SUPFAM" id="SSF46689">
    <property type="entry name" value="Homeodomain-like"/>
    <property type="match status" value="2"/>
</dbReference>
<dbReference type="PANTHER" id="PTHR43436">
    <property type="entry name" value="ARAC-FAMILY TRANSCRIPTIONAL REGULATOR"/>
    <property type="match status" value="1"/>
</dbReference>
<gene>
    <name evidence="5" type="ORF">SAMN04488136_109145</name>
</gene>
<dbReference type="InterPro" id="IPR018062">
    <property type="entry name" value="HTH_AraC-typ_CS"/>
</dbReference>
<dbReference type="InterPro" id="IPR018060">
    <property type="entry name" value="HTH_AraC"/>
</dbReference>
<proteinExistence type="predicted"/>
<sequence length="282" mass="33082">MKKLSSFCRVDETQYALSTNKVNMLYYDLPKHFQGEYHSYETPRLCTILQGTKQVHINHSEQFLYRKEQCVLLPPHSTVFMSMSEYTQALVYEFSDSIVEEVSARVCDNLEFDAPSDLDYRHFRVERLQDRIHSLHARVQDILHSGDQNVDFLLDLTCQEMVYELLKRQGCHEILSHHRNHPINQAIRIMKASQGRAISVSELAEETSMSLSNFSQKFKMVTNQTPKEYLTKLRLQQSKLYLNELSVTDTALELGYENISHFIRLFKKEFGITPKQFKLMQN</sequence>
<evidence type="ECO:0000313" key="5">
    <source>
        <dbReference type="EMBL" id="SDH15960.1"/>
    </source>
</evidence>
<evidence type="ECO:0000259" key="4">
    <source>
        <dbReference type="PROSITE" id="PS01124"/>
    </source>
</evidence>
<dbReference type="PANTHER" id="PTHR43436:SF1">
    <property type="entry name" value="TRANSCRIPTIONAL REGULATORY PROTEIN"/>
    <property type="match status" value="1"/>
</dbReference>
<evidence type="ECO:0000256" key="1">
    <source>
        <dbReference type="ARBA" id="ARBA00023015"/>
    </source>
</evidence>
<dbReference type="PRINTS" id="PR00032">
    <property type="entry name" value="HTHARAC"/>
</dbReference>
<dbReference type="InterPro" id="IPR009594">
    <property type="entry name" value="Tscrpt_reg_HTH_AraC_N"/>
</dbReference>
<keyword evidence="3" id="KW-0804">Transcription</keyword>
<dbReference type="GO" id="GO:0043565">
    <property type="term" value="F:sequence-specific DNA binding"/>
    <property type="evidence" value="ECO:0007669"/>
    <property type="project" value="InterPro"/>
</dbReference>
<reference evidence="5 6" key="1">
    <citation type="submission" date="2016-10" db="EMBL/GenBank/DDBJ databases">
        <authorList>
            <person name="de Groot N.N."/>
        </authorList>
    </citation>
    <scope>NUCLEOTIDE SEQUENCE [LARGE SCALE GENOMIC DNA]</scope>
    <source>
        <strain evidence="5 6">CGMCC 1.10228</strain>
    </source>
</reference>
<keyword evidence="2" id="KW-0238">DNA-binding</keyword>
<evidence type="ECO:0000313" key="6">
    <source>
        <dbReference type="Proteomes" id="UP000198854"/>
    </source>
</evidence>
<dbReference type="RefSeq" id="WP_093272819.1">
    <property type="nucleotide sequence ID" value="NZ_FNDD01000009.1"/>
</dbReference>
<dbReference type="Pfam" id="PF06719">
    <property type="entry name" value="AraC_N"/>
    <property type="match status" value="1"/>
</dbReference>
<dbReference type="GO" id="GO:0003700">
    <property type="term" value="F:DNA-binding transcription factor activity"/>
    <property type="evidence" value="ECO:0007669"/>
    <property type="project" value="InterPro"/>
</dbReference>
<dbReference type="SMART" id="SM00342">
    <property type="entry name" value="HTH_ARAC"/>
    <property type="match status" value="1"/>
</dbReference>
<dbReference type="InterPro" id="IPR009057">
    <property type="entry name" value="Homeodomain-like_sf"/>
</dbReference>
<accession>A0A1G8A6E6</accession>
<dbReference type="OrthoDB" id="6397815at2"/>
<evidence type="ECO:0000256" key="3">
    <source>
        <dbReference type="ARBA" id="ARBA00023163"/>
    </source>
</evidence>
<dbReference type="Gene3D" id="1.10.10.60">
    <property type="entry name" value="Homeodomain-like"/>
    <property type="match status" value="2"/>
</dbReference>
<organism evidence="5 6">
    <name type="scientific">Vibrio xiamenensis</name>
    <dbReference type="NCBI Taxonomy" id="861298"/>
    <lineage>
        <taxon>Bacteria</taxon>
        <taxon>Pseudomonadati</taxon>
        <taxon>Pseudomonadota</taxon>
        <taxon>Gammaproteobacteria</taxon>
        <taxon>Vibrionales</taxon>
        <taxon>Vibrionaceae</taxon>
        <taxon>Vibrio</taxon>
    </lineage>
</organism>
<dbReference type="STRING" id="861298.SAMN04488136_109145"/>
<dbReference type="Pfam" id="PF12833">
    <property type="entry name" value="HTH_18"/>
    <property type="match status" value="1"/>
</dbReference>
<keyword evidence="1" id="KW-0805">Transcription regulation</keyword>
<dbReference type="Proteomes" id="UP000198854">
    <property type="component" value="Unassembled WGS sequence"/>
</dbReference>